<name>A0A132B3I7_MOLSC</name>
<dbReference type="SMART" id="SM00248">
    <property type="entry name" value="ANK"/>
    <property type="match status" value="2"/>
</dbReference>
<dbReference type="Proteomes" id="UP000070700">
    <property type="component" value="Unassembled WGS sequence"/>
</dbReference>
<feature type="compositionally biased region" description="Polar residues" evidence="4">
    <location>
        <begin position="143"/>
        <end position="158"/>
    </location>
</feature>
<evidence type="ECO:0000313" key="5">
    <source>
        <dbReference type="EMBL" id="KUJ06965.1"/>
    </source>
</evidence>
<feature type="region of interest" description="Disordered" evidence="4">
    <location>
        <begin position="137"/>
        <end position="158"/>
    </location>
</feature>
<evidence type="ECO:0000256" key="2">
    <source>
        <dbReference type="ARBA" id="ARBA00023043"/>
    </source>
</evidence>
<dbReference type="EMBL" id="KQ947442">
    <property type="protein sequence ID" value="KUJ06965.1"/>
    <property type="molecule type" value="Genomic_DNA"/>
</dbReference>
<dbReference type="OrthoDB" id="194358at2759"/>
<dbReference type="Pfam" id="PF00023">
    <property type="entry name" value="Ank"/>
    <property type="match status" value="1"/>
</dbReference>
<dbReference type="AlphaFoldDB" id="A0A132B3I7"/>
<protein>
    <submittedName>
        <fullName evidence="5">Uncharacterized protein</fullName>
    </submittedName>
</protein>
<proteinExistence type="predicted"/>
<dbReference type="SUPFAM" id="SSF48403">
    <property type="entry name" value="Ankyrin repeat"/>
    <property type="match status" value="1"/>
</dbReference>
<organism evidence="5 6">
    <name type="scientific">Mollisia scopiformis</name>
    <name type="common">Conifer needle endophyte fungus</name>
    <name type="synonym">Phialocephala scopiformis</name>
    <dbReference type="NCBI Taxonomy" id="149040"/>
    <lineage>
        <taxon>Eukaryota</taxon>
        <taxon>Fungi</taxon>
        <taxon>Dikarya</taxon>
        <taxon>Ascomycota</taxon>
        <taxon>Pezizomycotina</taxon>
        <taxon>Leotiomycetes</taxon>
        <taxon>Helotiales</taxon>
        <taxon>Mollisiaceae</taxon>
        <taxon>Mollisia</taxon>
    </lineage>
</organism>
<dbReference type="InParanoid" id="A0A132B3I7"/>
<sequence>MSGINHDWDWYMPPPATKQTPVPEAMNSKPGNVTELDHRKRFEEEDASVDGELLSIAHFDSRYERVSRLSVETQSDTASLSTNSSWRHSIRDPTPRQSYKSITVSRSVRTSAFDRIDEELENKIVVGEFKSLHRVPCRRHASPPTTTSQKSDFETRSQAQHKNVPTCPDCLYSAIHNLSWSATYLSLHVFQAELKLTSLSDTTAVDVVGNSALHYAAAAGAHVACIISLIQAKVNPYHINTEGQLFLHCLQPNWTAGQNSVQLWSVNLITTLKFLQHLDLTGSVASFRWRDNEGRTFLDTIASRIQDDNTKDQVFQLVLNAGYSMQLSDHFLEMIVRDPLNASDDVSTTKKKLQNACTTFDHALSDPNYVDTTTRDNVFHALSRLKLLENNTLISRIEDFASKDVDLNHLNRERQSPLTAFILNRPWPGFENQETGATMSKYLDALLWKDRRRFIPNKINVNMRDGKGATALYYAAVRGRPDSVRSLLDAGANPNARVGVEGQSRSILEATVSALESDYTQDAVKLHEYDEVISYLGHEGAVMSPTLLQERRVCANTVRLMPL</sequence>
<feature type="region of interest" description="Disordered" evidence="4">
    <location>
        <begin position="1"/>
        <end position="32"/>
    </location>
</feature>
<reference evidence="5 6" key="1">
    <citation type="submission" date="2015-10" db="EMBL/GenBank/DDBJ databases">
        <title>Full genome of DAOMC 229536 Phialocephala scopiformis, a fungal endophyte of spruce producing the potent anti-insectan compound rugulosin.</title>
        <authorList>
            <consortium name="DOE Joint Genome Institute"/>
            <person name="Walker A.K."/>
            <person name="Frasz S.L."/>
            <person name="Seifert K.A."/>
            <person name="Miller J.D."/>
            <person name="Mondo S.J."/>
            <person name="Labutti K."/>
            <person name="Lipzen A."/>
            <person name="Dockter R."/>
            <person name="Kennedy M."/>
            <person name="Grigoriev I.V."/>
            <person name="Spatafora J.W."/>
        </authorList>
    </citation>
    <scope>NUCLEOTIDE SEQUENCE [LARGE SCALE GENOMIC DNA]</scope>
    <source>
        <strain evidence="5 6">CBS 120377</strain>
    </source>
</reference>
<dbReference type="GeneID" id="28816799"/>
<dbReference type="PANTHER" id="PTHR24180">
    <property type="entry name" value="CYCLIN-DEPENDENT KINASE INHIBITOR 2C-RELATED"/>
    <property type="match status" value="1"/>
</dbReference>
<evidence type="ECO:0000256" key="1">
    <source>
        <dbReference type="ARBA" id="ARBA00022737"/>
    </source>
</evidence>
<dbReference type="InterPro" id="IPR002110">
    <property type="entry name" value="Ankyrin_rpt"/>
</dbReference>
<accession>A0A132B3I7</accession>
<dbReference type="Gene3D" id="1.25.40.20">
    <property type="entry name" value="Ankyrin repeat-containing domain"/>
    <property type="match status" value="1"/>
</dbReference>
<feature type="repeat" description="ANK" evidence="3">
    <location>
        <begin position="467"/>
        <end position="499"/>
    </location>
</feature>
<evidence type="ECO:0000256" key="3">
    <source>
        <dbReference type="PROSITE-ProRule" id="PRU00023"/>
    </source>
</evidence>
<evidence type="ECO:0000313" key="6">
    <source>
        <dbReference type="Proteomes" id="UP000070700"/>
    </source>
</evidence>
<keyword evidence="6" id="KW-1185">Reference proteome</keyword>
<dbReference type="PROSITE" id="PS50088">
    <property type="entry name" value="ANK_REPEAT"/>
    <property type="match status" value="1"/>
</dbReference>
<dbReference type="InterPro" id="IPR036770">
    <property type="entry name" value="Ankyrin_rpt-contain_sf"/>
</dbReference>
<evidence type="ECO:0000256" key="4">
    <source>
        <dbReference type="SAM" id="MobiDB-lite"/>
    </source>
</evidence>
<keyword evidence="1" id="KW-0677">Repeat</keyword>
<dbReference type="KEGG" id="psco:LY89DRAFT_374327"/>
<gene>
    <name evidence="5" type="ORF">LY89DRAFT_374327</name>
</gene>
<dbReference type="RefSeq" id="XP_018061320.1">
    <property type="nucleotide sequence ID" value="XM_018207073.1"/>
</dbReference>
<keyword evidence="2 3" id="KW-0040">ANK repeat</keyword>
<dbReference type="PROSITE" id="PS50297">
    <property type="entry name" value="ANK_REP_REGION"/>
    <property type="match status" value="1"/>
</dbReference>
<dbReference type="PANTHER" id="PTHR24180:SF45">
    <property type="entry name" value="POLY [ADP-RIBOSE] POLYMERASE TANKYRASE"/>
    <property type="match status" value="1"/>
</dbReference>
<dbReference type="InterPro" id="IPR051637">
    <property type="entry name" value="Ank_repeat_dom-contain_49"/>
</dbReference>